<feature type="region of interest" description="Disordered" evidence="2">
    <location>
        <begin position="33"/>
        <end position="59"/>
    </location>
</feature>
<feature type="signal peptide" evidence="3">
    <location>
        <begin position="1"/>
        <end position="19"/>
    </location>
</feature>
<dbReference type="Proteomes" id="UP000077623">
    <property type="component" value="Unassembled WGS sequence"/>
</dbReference>
<feature type="region of interest" description="Disordered" evidence="2">
    <location>
        <begin position="88"/>
        <end position="107"/>
    </location>
</feature>
<feature type="compositionally biased region" description="Basic and acidic residues" evidence="2">
    <location>
        <begin position="188"/>
        <end position="228"/>
    </location>
</feature>
<keyword evidence="3" id="KW-0732">Signal</keyword>
<keyword evidence="5" id="KW-1185">Reference proteome</keyword>
<feature type="compositionally biased region" description="Basic and acidic residues" evidence="2">
    <location>
        <begin position="236"/>
        <end position="247"/>
    </location>
</feature>
<evidence type="ECO:0000313" key="5">
    <source>
        <dbReference type="Proteomes" id="UP000077623"/>
    </source>
</evidence>
<dbReference type="RefSeq" id="WP_187149654.1">
    <property type="nucleotide sequence ID" value="NZ_LWUJ01000007.1"/>
</dbReference>
<dbReference type="EMBL" id="LWUJ01000007">
    <property type="protein sequence ID" value="OAL10786.1"/>
    <property type="molecule type" value="Genomic_DNA"/>
</dbReference>
<protein>
    <submittedName>
        <fullName evidence="4">Uncharacterized protein</fullName>
    </submittedName>
</protein>
<name>A0A1A9QFR3_9MOLU</name>
<evidence type="ECO:0000256" key="1">
    <source>
        <dbReference type="SAM" id="Coils"/>
    </source>
</evidence>
<accession>A0A1A9QFR3</accession>
<feature type="compositionally biased region" description="Polar residues" evidence="2">
    <location>
        <begin position="125"/>
        <end position="139"/>
    </location>
</feature>
<feature type="region of interest" description="Disordered" evidence="2">
    <location>
        <begin position="113"/>
        <end position="301"/>
    </location>
</feature>
<evidence type="ECO:0000256" key="3">
    <source>
        <dbReference type="SAM" id="SignalP"/>
    </source>
</evidence>
<organism evidence="4 5">
    <name type="scientific">Candidatus Mycoplasma haematobovis</name>
    <dbReference type="NCBI Taxonomy" id="432608"/>
    <lineage>
        <taxon>Bacteria</taxon>
        <taxon>Bacillati</taxon>
        <taxon>Mycoplasmatota</taxon>
        <taxon>Mollicutes</taxon>
        <taxon>Mycoplasmataceae</taxon>
        <taxon>Mycoplasma</taxon>
    </lineage>
</organism>
<comment type="caution">
    <text evidence="4">The sequence shown here is derived from an EMBL/GenBank/DDBJ whole genome shotgun (WGS) entry which is preliminary data.</text>
</comment>
<gene>
    <name evidence="4" type="ORF">A6V39_05790</name>
</gene>
<reference evidence="5" key="1">
    <citation type="submission" date="2016-04" db="EMBL/GenBank/DDBJ databases">
        <authorList>
            <person name="Quiroz-Castaneda R.E."/>
            <person name="Martinez-Ocampo F."/>
        </authorList>
    </citation>
    <scope>NUCLEOTIDE SEQUENCE [LARGE SCALE GENOMIC DNA]</scope>
    <source>
        <strain evidence="5">INIFAP01</strain>
    </source>
</reference>
<dbReference type="AlphaFoldDB" id="A0A1A9QFR3"/>
<sequence>MFPLIKFLKIALPVATATAATIVTSSLVSFRKTDLDKTRDNEDQELNDFVSPDEKHEERKLFYSKEGDAKELTSISTEQAEQIEKILKEKNGDLGKGKQLGGGDVSEKINLQQNSEKVDGDTGQDLDTPQESVSPTSDQHPTKSHDENNLDNDVNLAEDIVNSDDGPLSDVKLLTSEFTPPEPQSKPSDVELTKDPQGDQDQQDDKSSLPSDDEKKKNSESRGEKNDSLEQIPQDKGNEGFDSKDNPKVVNSLEDNNETSKGLTNETSEDNDSNNELPDVSSSHKFGGEEGIHNLGENVKQYSDEEIRKLEDLKSELSKFSSELEGLIDLNN</sequence>
<evidence type="ECO:0000256" key="2">
    <source>
        <dbReference type="SAM" id="MobiDB-lite"/>
    </source>
</evidence>
<evidence type="ECO:0000313" key="4">
    <source>
        <dbReference type="EMBL" id="OAL10786.1"/>
    </source>
</evidence>
<feature type="coiled-coil region" evidence="1">
    <location>
        <begin position="303"/>
        <end position="330"/>
    </location>
</feature>
<dbReference type="STRING" id="432608.A6V39_05790"/>
<keyword evidence="1" id="KW-0175">Coiled coil</keyword>
<feature type="chain" id="PRO_5008394718" evidence="3">
    <location>
        <begin position="20"/>
        <end position="332"/>
    </location>
</feature>
<proteinExistence type="predicted"/>